<keyword evidence="2" id="KW-1185">Reference proteome</keyword>
<dbReference type="Proteomes" id="UP000677515">
    <property type="component" value="Chromosome"/>
</dbReference>
<accession>A0ABM7N0S5</accession>
<name>A0ABM7N0S5_ERWRD</name>
<proteinExistence type="predicted"/>
<reference evidence="1 2" key="1">
    <citation type="submission" date="2021-01" db="EMBL/GenBank/DDBJ databases">
        <title>Complete genome sequence of Erwinia rhapontici MAFF 311153.</title>
        <authorList>
            <person name="Morohoshi T."/>
            <person name="Someya N."/>
        </authorList>
    </citation>
    <scope>NUCLEOTIDE SEQUENCE [LARGE SCALE GENOMIC DNA]</scope>
    <source>
        <strain evidence="1 2">MAFF 311153</strain>
    </source>
</reference>
<organism evidence="1 2">
    <name type="scientific">Erwinia rhapontici</name>
    <name type="common">Pectobacterium rhapontici</name>
    <dbReference type="NCBI Taxonomy" id="55212"/>
    <lineage>
        <taxon>Bacteria</taxon>
        <taxon>Pseudomonadati</taxon>
        <taxon>Pseudomonadota</taxon>
        <taxon>Gammaproteobacteria</taxon>
        <taxon>Enterobacterales</taxon>
        <taxon>Erwiniaceae</taxon>
        <taxon>Erwinia</taxon>
    </lineage>
</organism>
<evidence type="ECO:0000313" key="2">
    <source>
        <dbReference type="Proteomes" id="UP000677515"/>
    </source>
</evidence>
<sequence>MINFDHFIDRPGSLCFLSAAECRLNVKIQVKTLTNAQRASCCCGFKIHSEQRFCGDGASLR</sequence>
<gene>
    <name evidence="1" type="ORF">ERHA53_23810</name>
</gene>
<dbReference type="EMBL" id="AP024329">
    <property type="protein sequence ID" value="BCQ35038.1"/>
    <property type="molecule type" value="Genomic_DNA"/>
</dbReference>
<evidence type="ECO:0000313" key="1">
    <source>
        <dbReference type="EMBL" id="BCQ35038.1"/>
    </source>
</evidence>
<protein>
    <submittedName>
        <fullName evidence="1">Uncharacterized protein</fullName>
    </submittedName>
</protein>